<dbReference type="Proteomes" id="UP001519287">
    <property type="component" value="Unassembled WGS sequence"/>
</dbReference>
<protein>
    <submittedName>
        <fullName evidence="1">Uncharacterized protein</fullName>
    </submittedName>
</protein>
<accession>A0ABS4J488</accession>
<comment type="caution">
    <text evidence="1">The sequence shown here is derived from an EMBL/GenBank/DDBJ whole genome shotgun (WGS) entry which is preliminary data.</text>
</comment>
<keyword evidence="2" id="KW-1185">Reference proteome</keyword>
<gene>
    <name evidence="1" type="ORF">J2Z66_006291</name>
</gene>
<organism evidence="1 2">
    <name type="scientific">Paenibacillus eucommiae</name>
    <dbReference type="NCBI Taxonomy" id="1355755"/>
    <lineage>
        <taxon>Bacteria</taxon>
        <taxon>Bacillati</taxon>
        <taxon>Bacillota</taxon>
        <taxon>Bacilli</taxon>
        <taxon>Bacillales</taxon>
        <taxon>Paenibacillaceae</taxon>
        <taxon>Paenibacillus</taxon>
    </lineage>
</organism>
<reference evidence="1 2" key="1">
    <citation type="submission" date="2021-03" db="EMBL/GenBank/DDBJ databases">
        <title>Genomic Encyclopedia of Type Strains, Phase IV (KMG-IV): sequencing the most valuable type-strain genomes for metagenomic binning, comparative biology and taxonomic classification.</title>
        <authorList>
            <person name="Goeker M."/>
        </authorList>
    </citation>
    <scope>NUCLEOTIDE SEQUENCE [LARGE SCALE GENOMIC DNA]</scope>
    <source>
        <strain evidence="1 2">DSM 26048</strain>
    </source>
</reference>
<dbReference type="EMBL" id="JAGGLB010000027">
    <property type="protein sequence ID" value="MBP1994652.1"/>
    <property type="molecule type" value="Genomic_DNA"/>
</dbReference>
<sequence length="117" mass="13134">MNELEEAPPETQKTLLQTVVKQVQMEDRRKVAGIELEFDPTVQKHFFELAPSAKTAEGLLLSASKSPPPDTASFCDLKKLAEARLRRLCRLTWPIPNPCLAMPLSKPAARFSEKTCR</sequence>
<evidence type="ECO:0000313" key="2">
    <source>
        <dbReference type="Proteomes" id="UP001519287"/>
    </source>
</evidence>
<name>A0ABS4J488_9BACL</name>
<proteinExistence type="predicted"/>
<evidence type="ECO:0000313" key="1">
    <source>
        <dbReference type="EMBL" id="MBP1994652.1"/>
    </source>
</evidence>